<dbReference type="KEGG" id="csa:Csal_2784"/>
<feature type="domain" description="Solute-binding protein family 3/N-terminal" evidence="5">
    <location>
        <begin position="42"/>
        <end position="272"/>
    </location>
</feature>
<comment type="subcellular location">
    <subcellularLocation>
        <location evidence="1">Cell envelope</location>
    </subcellularLocation>
</comment>
<evidence type="ECO:0000256" key="2">
    <source>
        <dbReference type="ARBA" id="ARBA00010333"/>
    </source>
</evidence>
<protein>
    <submittedName>
        <fullName evidence="6">Amino acid ABC transporter substrate-binding protein, PAAT family</fullName>
    </submittedName>
</protein>
<dbReference type="InterPro" id="IPR001638">
    <property type="entry name" value="Solute-binding_3/MltF_N"/>
</dbReference>
<sequence>MKHCASRQHDDREIVDMKKLLTLTLLGMFLATGTAEARGTDEVRLAIDVPYEPFVYRTPEGELAGFEIDLGNELCARADLECTWIEQSWDGIIPGLLSRKYDAILSSMAITPERENQVLFSIPYYNTPSVWITRRDRDIDISDKASLEGLSVGVQRGTIRDSYVTQMYGDTLDIRRYSSSQDVANDLVAGRLDLSFEDYPLAVDTFHFNEADSEFKQIGDSIKKPVSIFGKGAAMAFRKRDEALAEKFNTALRDVYADGTFDELMHQYFDYDLSLPVGE</sequence>
<dbReference type="InterPro" id="IPR018313">
    <property type="entry name" value="SBP_3_CS"/>
</dbReference>
<comment type="similarity">
    <text evidence="2 4">Belongs to the bacterial solute-binding protein 3 family.</text>
</comment>
<reference evidence="6 7" key="1">
    <citation type="journal article" date="2011" name="Stand. Genomic Sci.">
        <title>Complete genome sequence of the halophilic and highly halotolerant Chromohalobacter salexigens type strain (1H11(T)).</title>
        <authorList>
            <person name="Copeland A."/>
            <person name="O'Connor K."/>
            <person name="Lucas S."/>
            <person name="Lapidus A."/>
            <person name="Berry K.W."/>
            <person name="Detter J.C."/>
            <person name="Del Rio T.G."/>
            <person name="Hammon N."/>
            <person name="Dalin E."/>
            <person name="Tice H."/>
            <person name="Pitluck S."/>
            <person name="Bruce D."/>
            <person name="Goodwin L."/>
            <person name="Han C."/>
            <person name="Tapia R."/>
            <person name="Saunders E."/>
            <person name="Schmutz J."/>
            <person name="Brettin T."/>
            <person name="Larimer F."/>
            <person name="Land M."/>
            <person name="Hauser L."/>
            <person name="Vargas C."/>
            <person name="Nieto J.J."/>
            <person name="Kyrpides N.C."/>
            <person name="Ivanova N."/>
            <person name="Goker M."/>
            <person name="Klenk H.P."/>
            <person name="Csonka L.N."/>
            <person name="Woyke T."/>
        </authorList>
    </citation>
    <scope>NUCLEOTIDE SEQUENCE [LARGE SCALE GENOMIC DNA]</scope>
    <source>
        <strain evidence="7">ATCC BAA-138 / DSM 3043 / CIP 106854 / NCIMB 13768 / 1H11</strain>
    </source>
</reference>
<dbReference type="PANTHER" id="PTHR35936:SF13">
    <property type="entry name" value="HISTIDINE-BINDING PERIPLASMIC PROTEIN"/>
    <property type="match status" value="1"/>
</dbReference>
<evidence type="ECO:0000256" key="1">
    <source>
        <dbReference type="ARBA" id="ARBA00004196"/>
    </source>
</evidence>
<dbReference type="HOGENOM" id="CLU_019602_18_0_6"/>
<evidence type="ECO:0000259" key="5">
    <source>
        <dbReference type="SMART" id="SM00062"/>
    </source>
</evidence>
<proteinExistence type="inferred from homology"/>
<dbReference type="Gene3D" id="3.40.190.10">
    <property type="entry name" value="Periplasmic binding protein-like II"/>
    <property type="match status" value="2"/>
</dbReference>
<keyword evidence="7" id="KW-1185">Reference proteome</keyword>
<dbReference type="PANTHER" id="PTHR35936">
    <property type="entry name" value="MEMBRANE-BOUND LYTIC MUREIN TRANSGLYCOSYLASE F"/>
    <property type="match status" value="1"/>
</dbReference>
<accession>Q1QTS7</accession>
<evidence type="ECO:0000313" key="7">
    <source>
        <dbReference type="Proteomes" id="UP000000239"/>
    </source>
</evidence>
<dbReference type="Pfam" id="PF00497">
    <property type="entry name" value="SBP_bac_3"/>
    <property type="match status" value="1"/>
</dbReference>
<dbReference type="EMBL" id="CP000285">
    <property type="protein sequence ID" value="ABE60131.1"/>
    <property type="molecule type" value="Genomic_DNA"/>
</dbReference>
<dbReference type="SUPFAM" id="SSF53850">
    <property type="entry name" value="Periplasmic binding protein-like II"/>
    <property type="match status" value="1"/>
</dbReference>
<dbReference type="GO" id="GO:0030313">
    <property type="term" value="C:cell envelope"/>
    <property type="evidence" value="ECO:0007669"/>
    <property type="project" value="UniProtKB-SubCell"/>
</dbReference>
<evidence type="ECO:0000256" key="4">
    <source>
        <dbReference type="RuleBase" id="RU003744"/>
    </source>
</evidence>
<dbReference type="AlphaFoldDB" id="Q1QTS7"/>
<gene>
    <name evidence="6" type="ordered locus">Csal_2784</name>
</gene>
<evidence type="ECO:0000256" key="3">
    <source>
        <dbReference type="ARBA" id="ARBA00022729"/>
    </source>
</evidence>
<name>Q1QTS7_CHRI1</name>
<dbReference type="STRING" id="290398.Csal_2784"/>
<dbReference type="SMART" id="SM00062">
    <property type="entry name" value="PBPb"/>
    <property type="match status" value="1"/>
</dbReference>
<keyword evidence="3" id="KW-0732">Signal</keyword>
<evidence type="ECO:0000313" key="6">
    <source>
        <dbReference type="EMBL" id="ABE60131.1"/>
    </source>
</evidence>
<organism evidence="6 7">
    <name type="scientific">Chromohalobacter israelensis (strain ATCC BAA-138 / DSM 3043 / CIP 106854 / NCIMB 13768 / 1H11)</name>
    <name type="common">Chromohalobacter salexigens</name>
    <dbReference type="NCBI Taxonomy" id="290398"/>
    <lineage>
        <taxon>Bacteria</taxon>
        <taxon>Pseudomonadati</taxon>
        <taxon>Pseudomonadota</taxon>
        <taxon>Gammaproteobacteria</taxon>
        <taxon>Oceanospirillales</taxon>
        <taxon>Halomonadaceae</taxon>
        <taxon>Chromohalobacter</taxon>
    </lineage>
</organism>
<dbReference type="Proteomes" id="UP000000239">
    <property type="component" value="Chromosome"/>
</dbReference>
<dbReference type="PROSITE" id="PS01039">
    <property type="entry name" value="SBP_BACTERIAL_3"/>
    <property type="match status" value="1"/>
</dbReference>
<dbReference type="eggNOG" id="COG0834">
    <property type="taxonomic scope" value="Bacteria"/>
</dbReference>